<evidence type="ECO:0000313" key="3">
    <source>
        <dbReference type="Proteomes" id="UP000253436"/>
    </source>
</evidence>
<protein>
    <submittedName>
        <fullName evidence="2">Uncharacterized protein</fullName>
    </submittedName>
</protein>
<evidence type="ECO:0000313" key="2">
    <source>
        <dbReference type="EMBL" id="RCW91363.1"/>
    </source>
</evidence>
<comment type="caution">
    <text evidence="2">The sequence shown here is derived from an EMBL/GenBank/DDBJ whole genome shotgun (WGS) entry which is preliminary data.</text>
</comment>
<keyword evidence="1" id="KW-0812">Transmembrane</keyword>
<dbReference type="EMBL" id="QPJO01000003">
    <property type="protein sequence ID" value="RCW91363.1"/>
    <property type="molecule type" value="Genomic_DNA"/>
</dbReference>
<organism evidence="2 3">
    <name type="scientific">Winogradskyella arenosi</name>
    <dbReference type="NCBI Taxonomy" id="533325"/>
    <lineage>
        <taxon>Bacteria</taxon>
        <taxon>Pseudomonadati</taxon>
        <taxon>Bacteroidota</taxon>
        <taxon>Flavobacteriia</taxon>
        <taxon>Flavobacteriales</taxon>
        <taxon>Flavobacteriaceae</taxon>
        <taxon>Winogradskyella</taxon>
    </lineage>
</organism>
<dbReference type="Proteomes" id="UP000253436">
    <property type="component" value="Unassembled WGS sequence"/>
</dbReference>
<keyword evidence="3" id="KW-1185">Reference proteome</keyword>
<proteinExistence type="predicted"/>
<keyword evidence="1" id="KW-0472">Membrane</keyword>
<evidence type="ECO:0000256" key="1">
    <source>
        <dbReference type="SAM" id="Phobius"/>
    </source>
</evidence>
<reference evidence="2 3" key="1">
    <citation type="submission" date="2018-07" db="EMBL/GenBank/DDBJ databases">
        <title>Genomic Encyclopedia of Type Strains, Phase III (KMG-III): the genomes of soil and plant-associated and newly described type strains.</title>
        <authorList>
            <person name="Whitman W."/>
        </authorList>
    </citation>
    <scope>NUCLEOTIDE SEQUENCE [LARGE SCALE GENOMIC DNA]</scope>
    <source>
        <strain evidence="2 3">CECT 7958</strain>
    </source>
</reference>
<dbReference type="AlphaFoldDB" id="A0A368ZGA7"/>
<accession>A0A368ZGA7</accession>
<keyword evidence="1" id="KW-1133">Transmembrane helix</keyword>
<name>A0A368ZGA7_9FLAO</name>
<sequence length="53" mass="6077">MIKYSTKKNPKPKLRIFLYEVMYITLKGNVIGAYILFKASTSCVFLFLLNGIS</sequence>
<gene>
    <name evidence="2" type="ORF">DFQ08_103191</name>
</gene>
<feature type="transmembrane region" description="Helical" evidence="1">
    <location>
        <begin position="21"/>
        <end position="49"/>
    </location>
</feature>